<dbReference type="PANTHER" id="PTHR43341:SF1">
    <property type="entry name" value="GENERAL AMINO-ACID PERMEASE GAP1"/>
    <property type="match status" value="1"/>
</dbReference>
<keyword evidence="7 9" id="KW-0472">Membrane</keyword>
<feature type="transmembrane region" description="Helical" evidence="9">
    <location>
        <begin position="69"/>
        <end position="86"/>
    </location>
</feature>
<evidence type="ECO:0000256" key="8">
    <source>
        <dbReference type="SAM" id="MobiDB-lite"/>
    </source>
</evidence>
<evidence type="ECO:0000256" key="6">
    <source>
        <dbReference type="ARBA" id="ARBA00022989"/>
    </source>
</evidence>
<keyword evidence="3" id="KW-1003">Cell membrane</keyword>
<gene>
    <name evidence="11" type="ORF">CAC42_4729</name>
</gene>
<evidence type="ECO:0000256" key="5">
    <source>
        <dbReference type="ARBA" id="ARBA00022970"/>
    </source>
</evidence>
<dbReference type="InterPro" id="IPR004840">
    <property type="entry name" value="Amino_acid_permease_CS"/>
</dbReference>
<accession>A0A2K1QNT0</accession>
<keyword evidence="4 9" id="KW-0812">Transmembrane</keyword>
<dbReference type="OrthoDB" id="3900342at2759"/>
<dbReference type="InterPro" id="IPR050524">
    <property type="entry name" value="APC_YAT"/>
</dbReference>
<feature type="transmembrane region" description="Helical" evidence="9">
    <location>
        <begin position="44"/>
        <end position="63"/>
    </location>
</feature>
<dbReference type="InterPro" id="IPR004841">
    <property type="entry name" value="AA-permease/SLC12A_dom"/>
</dbReference>
<dbReference type="STRING" id="2082308.A0A2K1QNT0"/>
<evidence type="ECO:0000256" key="4">
    <source>
        <dbReference type="ARBA" id="ARBA00022692"/>
    </source>
</evidence>
<evidence type="ECO:0000256" key="9">
    <source>
        <dbReference type="SAM" id="Phobius"/>
    </source>
</evidence>
<dbReference type="Proteomes" id="UP000243797">
    <property type="component" value="Unassembled WGS sequence"/>
</dbReference>
<comment type="caution">
    <text evidence="11">The sequence shown here is derived from an EMBL/GenBank/DDBJ whole genome shotgun (WGS) entry which is preliminary data.</text>
</comment>
<keyword evidence="2" id="KW-0813">Transport</keyword>
<proteinExistence type="predicted"/>
<feature type="transmembrane region" description="Helical" evidence="9">
    <location>
        <begin position="367"/>
        <end position="384"/>
    </location>
</feature>
<keyword evidence="12" id="KW-1185">Reference proteome</keyword>
<dbReference type="FunFam" id="1.20.1740.10:FF:000017">
    <property type="entry name" value="Amino acid permease"/>
    <property type="match status" value="1"/>
</dbReference>
<feature type="transmembrane region" description="Helical" evidence="9">
    <location>
        <begin position="307"/>
        <end position="335"/>
    </location>
</feature>
<evidence type="ECO:0000259" key="10">
    <source>
        <dbReference type="Pfam" id="PF00324"/>
    </source>
</evidence>
<dbReference type="NCBIfam" id="TIGR00913">
    <property type="entry name" value="2A0310"/>
    <property type="match status" value="1"/>
</dbReference>
<feature type="domain" description="Amino acid permease/ SLC12A" evidence="10">
    <location>
        <begin position="41"/>
        <end position="500"/>
    </location>
</feature>
<keyword evidence="6 9" id="KW-1133">Transmembrane helix</keyword>
<organism evidence="11 12">
    <name type="scientific">Sphaceloma murrayae</name>
    <dbReference type="NCBI Taxonomy" id="2082308"/>
    <lineage>
        <taxon>Eukaryota</taxon>
        <taxon>Fungi</taxon>
        <taxon>Dikarya</taxon>
        <taxon>Ascomycota</taxon>
        <taxon>Pezizomycotina</taxon>
        <taxon>Dothideomycetes</taxon>
        <taxon>Dothideomycetidae</taxon>
        <taxon>Myriangiales</taxon>
        <taxon>Elsinoaceae</taxon>
        <taxon>Sphaceloma</taxon>
    </lineage>
</organism>
<feature type="transmembrane region" description="Helical" evidence="9">
    <location>
        <begin position="438"/>
        <end position="463"/>
    </location>
</feature>
<evidence type="ECO:0000256" key="2">
    <source>
        <dbReference type="ARBA" id="ARBA00022448"/>
    </source>
</evidence>
<feature type="transmembrane region" description="Helical" evidence="9">
    <location>
        <begin position="475"/>
        <end position="492"/>
    </location>
</feature>
<dbReference type="AlphaFoldDB" id="A0A2K1QNT0"/>
<dbReference type="PIRSF" id="PIRSF006060">
    <property type="entry name" value="AA_transporter"/>
    <property type="match status" value="1"/>
</dbReference>
<dbReference type="PANTHER" id="PTHR43341">
    <property type="entry name" value="AMINO ACID PERMEASE"/>
    <property type="match status" value="1"/>
</dbReference>
<feature type="compositionally biased region" description="Basic and acidic residues" evidence="8">
    <location>
        <begin position="1"/>
        <end position="13"/>
    </location>
</feature>
<evidence type="ECO:0000256" key="7">
    <source>
        <dbReference type="ARBA" id="ARBA00023136"/>
    </source>
</evidence>
<feature type="transmembrane region" description="Helical" evidence="9">
    <location>
        <begin position="153"/>
        <end position="174"/>
    </location>
</feature>
<feature type="transmembrane region" description="Helical" evidence="9">
    <location>
        <begin position="180"/>
        <end position="201"/>
    </location>
</feature>
<keyword evidence="5" id="KW-0029">Amino-acid transport</keyword>
<evidence type="ECO:0000313" key="12">
    <source>
        <dbReference type="Proteomes" id="UP000243797"/>
    </source>
</evidence>
<dbReference type="Gene3D" id="1.20.1740.10">
    <property type="entry name" value="Amino acid/polyamine transporter I"/>
    <property type="match status" value="1"/>
</dbReference>
<feature type="transmembrane region" description="Helical" evidence="9">
    <location>
        <begin position="396"/>
        <end position="417"/>
    </location>
</feature>
<dbReference type="InterPro" id="IPR004762">
    <property type="entry name" value="Amino_acid_permease_fungi"/>
</dbReference>
<name>A0A2K1QNT0_9PEZI</name>
<comment type="subcellular location">
    <subcellularLocation>
        <location evidence="1">Cell membrane</location>
        <topology evidence="1">Multi-pass membrane protein</topology>
    </subcellularLocation>
</comment>
<dbReference type="Pfam" id="PF00324">
    <property type="entry name" value="AA_permease"/>
    <property type="match status" value="1"/>
</dbReference>
<dbReference type="PROSITE" id="PS00218">
    <property type="entry name" value="AMINO_ACID_PERMEASE_1"/>
    <property type="match status" value="1"/>
</dbReference>
<evidence type="ECO:0000313" key="11">
    <source>
        <dbReference type="EMBL" id="PNS16765.1"/>
    </source>
</evidence>
<sequence>MSHSPVDSEKNADQKAVGVSTYEDDHVPQRGELKRQLKSRHMQMIAIGGAIGAGLFVGSGGALSRGGPASLVLCFMIVGSMLLVTVQALGELAVLYPVNGAFFTYICRFIDESWGFAMGWDYAISWLFILPFEITAACVTLEFWEGGARVNSAVWVTVFLVALSTVNFFGVRGFGEVEFVLSMIKILACMGFIILGIVINVGGVPTDPRGYIGALYWRDPGAFRNGFKGFCSVFVTASFAFAGTELTGLCAAETTNPRKSIPQATKQVFWRITFFYIVNLFILGLVVPSDDERLLDASGANTKASPFVIAIQIAGIKGLPSVFNVCITMAVLSVANSCSYGSTRTIQALAGRGMAPRFFETVDKHGRPIWCIVLQIAIGFLGYLNVSANKGDVFNWLLALSGLSYFFVWGSICLAHIRFRKAWALQRGSTDSFPYKATFGVIGSYYGLALNILCLIAQFYIAVAPIGGGATAEDFFSAYLAAPVVIVLYLGWKAYSKSWSSPWVKLAEMDLATGLRDDLDVVAVEDDPDVVEKTWANLPKRMLGGLI</sequence>
<feature type="transmembrane region" description="Helical" evidence="9">
    <location>
        <begin position="268"/>
        <end position="287"/>
    </location>
</feature>
<feature type="transmembrane region" description="Helical" evidence="9">
    <location>
        <begin position="123"/>
        <end position="141"/>
    </location>
</feature>
<evidence type="ECO:0000256" key="1">
    <source>
        <dbReference type="ARBA" id="ARBA00004651"/>
    </source>
</evidence>
<dbReference type="GO" id="GO:0015171">
    <property type="term" value="F:amino acid transmembrane transporter activity"/>
    <property type="evidence" value="ECO:0007669"/>
    <property type="project" value="TreeGrafter"/>
</dbReference>
<reference evidence="11 12" key="1">
    <citation type="submission" date="2017-06" db="EMBL/GenBank/DDBJ databases">
        <title>Draft genome sequence of a variant of Elsinoe murrayae.</title>
        <authorList>
            <person name="Cheng Q."/>
        </authorList>
    </citation>
    <scope>NUCLEOTIDE SEQUENCE [LARGE SCALE GENOMIC DNA]</scope>
    <source>
        <strain evidence="11 12">CQ-2017a</strain>
    </source>
</reference>
<feature type="region of interest" description="Disordered" evidence="8">
    <location>
        <begin position="1"/>
        <end position="22"/>
    </location>
</feature>
<protein>
    <submittedName>
        <fullName evidence="11">Cationic amino acid transporter 1</fullName>
    </submittedName>
</protein>
<dbReference type="GO" id="GO:0005886">
    <property type="term" value="C:plasma membrane"/>
    <property type="evidence" value="ECO:0007669"/>
    <property type="project" value="UniProtKB-SubCell"/>
</dbReference>
<dbReference type="InParanoid" id="A0A2K1QNT0"/>
<dbReference type="EMBL" id="NKHZ01000055">
    <property type="protein sequence ID" value="PNS16765.1"/>
    <property type="molecule type" value="Genomic_DNA"/>
</dbReference>
<evidence type="ECO:0000256" key="3">
    <source>
        <dbReference type="ARBA" id="ARBA00022475"/>
    </source>
</evidence>